<dbReference type="GO" id="GO:0003712">
    <property type="term" value="F:transcription coregulator activity"/>
    <property type="evidence" value="ECO:0007669"/>
    <property type="project" value="TreeGrafter"/>
</dbReference>
<feature type="region of interest" description="Disordered" evidence="1">
    <location>
        <begin position="453"/>
        <end position="476"/>
    </location>
</feature>
<feature type="region of interest" description="Disordered" evidence="1">
    <location>
        <begin position="186"/>
        <end position="327"/>
    </location>
</feature>
<dbReference type="GO" id="GO:0005634">
    <property type="term" value="C:nucleus"/>
    <property type="evidence" value="ECO:0007669"/>
    <property type="project" value="TreeGrafter"/>
</dbReference>
<feature type="domain" description="Protein NPAT C-terminal" evidence="2">
    <location>
        <begin position="408"/>
        <end position="498"/>
    </location>
</feature>
<reference evidence="3" key="1">
    <citation type="journal article" date="2023" name="Science">
        <title>Genome structures resolve the early diversification of teleost fishes.</title>
        <authorList>
            <person name="Parey E."/>
            <person name="Louis A."/>
            <person name="Montfort J."/>
            <person name="Bouchez O."/>
            <person name="Roques C."/>
            <person name="Iampietro C."/>
            <person name="Lluch J."/>
            <person name="Castinel A."/>
            <person name="Donnadieu C."/>
            <person name="Desvignes T."/>
            <person name="Floi Bucao C."/>
            <person name="Jouanno E."/>
            <person name="Wen M."/>
            <person name="Mejri S."/>
            <person name="Dirks R."/>
            <person name="Jansen H."/>
            <person name="Henkel C."/>
            <person name="Chen W.J."/>
            <person name="Zahm M."/>
            <person name="Cabau C."/>
            <person name="Klopp C."/>
            <person name="Thompson A.W."/>
            <person name="Robinson-Rechavi M."/>
            <person name="Braasch I."/>
            <person name="Lecointre G."/>
            <person name="Bobe J."/>
            <person name="Postlethwait J.H."/>
            <person name="Berthelot C."/>
            <person name="Roest Crollius H."/>
            <person name="Guiguen Y."/>
        </authorList>
    </citation>
    <scope>NUCLEOTIDE SEQUENCE</scope>
    <source>
        <strain evidence="3">Concon-B</strain>
    </source>
</reference>
<dbReference type="AlphaFoldDB" id="A0A9Q1HRQ2"/>
<dbReference type="Proteomes" id="UP001152803">
    <property type="component" value="Unassembled WGS sequence"/>
</dbReference>
<feature type="compositionally biased region" description="Basic and acidic residues" evidence="1">
    <location>
        <begin position="280"/>
        <end position="303"/>
    </location>
</feature>
<dbReference type="OrthoDB" id="6287635at2759"/>
<evidence type="ECO:0000259" key="2">
    <source>
        <dbReference type="Pfam" id="PF15712"/>
    </source>
</evidence>
<feature type="compositionally biased region" description="Pro residues" evidence="1">
    <location>
        <begin position="359"/>
        <end position="371"/>
    </location>
</feature>
<comment type="caution">
    <text evidence="3">The sequence shown here is derived from an EMBL/GenBank/DDBJ whole genome shotgun (WGS) entry which is preliminary data.</text>
</comment>
<sequence length="498" mass="53791">MLLPSDVARLVLGYLEREGLWSTIRAFVLESPHLKEYGSHQHNSGAISACVFSLFGKNLTAILAEYVAAKFTETKQEIEAPAMMTSLWKKLDITLNKIKCLQSSLTLPDDQSYPQTCTQQVTSAWPTGGDQNNSYCLSTTSQNRASSKANCRYSPRRMLCVEVSARSSSAPKLNLIGQCTSGPTFWWTKPPVPVSSRPPADTASEVGVEPFDGHREGACIRGGPRRTGGGEDPAGPDPPGRRSHPAQREEETGSGRGAERTRSAVRQGQRAAGRIGAVLGHRESTRSLEDPAHTGARLGDRDPGTPLSGATASSGAHLRSPRPPFPVPVCPQQTTTMPAIPVRQRVQTLQHVGEQSPSEPLPLPRTPAPGPDPDRAAMLGLQDPPHRAAKLELQDPPGGPPSVCSPGTNMAAHTLVILSRTIVSQAITPPRCRGHQGAPHSCGGRKSLQHELLPRPASRSQPQLSANRSRVKRRKRLRHCLPDDLDVDKFLSSLHYDE</sequence>
<name>A0A9Q1HRQ2_CONCO</name>
<evidence type="ECO:0000313" key="4">
    <source>
        <dbReference type="Proteomes" id="UP001152803"/>
    </source>
</evidence>
<dbReference type="PANTHER" id="PTHR15087:SF14">
    <property type="entry name" value="PROTEIN NPAT"/>
    <property type="match status" value="1"/>
</dbReference>
<protein>
    <recommendedName>
        <fullName evidence="2">Protein NPAT C-terminal domain-containing protein</fullName>
    </recommendedName>
</protein>
<gene>
    <name evidence="3" type="ORF">COCON_G00193000</name>
</gene>
<dbReference type="InterPro" id="IPR052850">
    <property type="entry name" value="NPAT_LisH"/>
</dbReference>
<accession>A0A9Q1HRQ2</accession>
<dbReference type="Pfam" id="PF15712">
    <property type="entry name" value="NPAT_C"/>
    <property type="match status" value="1"/>
</dbReference>
<dbReference type="InterPro" id="IPR031442">
    <property type="entry name" value="NPAT_C"/>
</dbReference>
<organism evidence="3 4">
    <name type="scientific">Conger conger</name>
    <name type="common">Conger eel</name>
    <name type="synonym">Muraena conger</name>
    <dbReference type="NCBI Taxonomy" id="82655"/>
    <lineage>
        <taxon>Eukaryota</taxon>
        <taxon>Metazoa</taxon>
        <taxon>Chordata</taxon>
        <taxon>Craniata</taxon>
        <taxon>Vertebrata</taxon>
        <taxon>Euteleostomi</taxon>
        <taxon>Actinopterygii</taxon>
        <taxon>Neopterygii</taxon>
        <taxon>Teleostei</taxon>
        <taxon>Anguilliformes</taxon>
        <taxon>Congridae</taxon>
        <taxon>Conger</taxon>
    </lineage>
</organism>
<dbReference type="PANTHER" id="PTHR15087">
    <property type="entry name" value="PROTEIN NPAT"/>
    <property type="match status" value="1"/>
</dbReference>
<feature type="compositionally biased region" description="Polar residues" evidence="1">
    <location>
        <begin position="458"/>
        <end position="467"/>
    </location>
</feature>
<dbReference type="InterPro" id="IPR006594">
    <property type="entry name" value="LisH"/>
</dbReference>
<evidence type="ECO:0000256" key="1">
    <source>
        <dbReference type="SAM" id="MobiDB-lite"/>
    </source>
</evidence>
<feature type="compositionally biased region" description="Basic and acidic residues" evidence="1">
    <location>
        <begin position="246"/>
        <end position="262"/>
    </location>
</feature>
<dbReference type="PROSITE" id="PS50896">
    <property type="entry name" value="LISH"/>
    <property type="match status" value="1"/>
</dbReference>
<proteinExistence type="predicted"/>
<evidence type="ECO:0000313" key="3">
    <source>
        <dbReference type="EMBL" id="KAJ8257148.1"/>
    </source>
</evidence>
<feature type="region of interest" description="Disordered" evidence="1">
    <location>
        <begin position="348"/>
        <end position="380"/>
    </location>
</feature>
<dbReference type="EMBL" id="JAFJMO010000014">
    <property type="protein sequence ID" value="KAJ8257148.1"/>
    <property type="molecule type" value="Genomic_DNA"/>
</dbReference>
<keyword evidence="4" id="KW-1185">Reference proteome</keyword>